<accession>A0A371F1C9</accession>
<organism evidence="1 2">
    <name type="scientific">Mucuna pruriens</name>
    <name type="common">Velvet bean</name>
    <name type="synonym">Dolichos pruriens</name>
    <dbReference type="NCBI Taxonomy" id="157652"/>
    <lineage>
        <taxon>Eukaryota</taxon>
        <taxon>Viridiplantae</taxon>
        <taxon>Streptophyta</taxon>
        <taxon>Embryophyta</taxon>
        <taxon>Tracheophyta</taxon>
        <taxon>Spermatophyta</taxon>
        <taxon>Magnoliopsida</taxon>
        <taxon>eudicotyledons</taxon>
        <taxon>Gunneridae</taxon>
        <taxon>Pentapetalae</taxon>
        <taxon>rosids</taxon>
        <taxon>fabids</taxon>
        <taxon>Fabales</taxon>
        <taxon>Fabaceae</taxon>
        <taxon>Papilionoideae</taxon>
        <taxon>50 kb inversion clade</taxon>
        <taxon>NPAAA clade</taxon>
        <taxon>indigoferoid/millettioid clade</taxon>
        <taxon>Phaseoleae</taxon>
        <taxon>Mucuna</taxon>
    </lineage>
</organism>
<sequence>MGTDLEQNDSMVITVEIANFVVKKLHVPQSEIRPHHEQLVGFSSEQVDTRGYVNLLTTFGDAPPTPRRRERTTSRQMSNYTLICSSGRVQAPFHLKTAVVHVNLIGY</sequence>
<name>A0A371F1C9_MUCPR</name>
<gene>
    <name evidence="1" type="ORF">CR513_48455</name>
</gene>
<proteinExistence type="predicted"/>
<dbReference type="OrthoDB" id="1436165at2759"/>
<dbReference type="AlphaFoldDB" id="A0A371F1C9"/>
<evidence type="ECO:0000313" key="1">
    <source>
        <dbReference type="EMBL" id="RDX72108.1"/>
    </source>
</evidence>
<keyword evidence="2" id="KW-1185">Reference proteome</keyword>
<dbReference type="Proteomes" id="UP000257109">
    <property type="component" value="Unassembled WGS sequence"/>
</dbReference>
<comment type="caution">
    <text evidence="1">The sequence shown here is derived from an EMBL/GenBank/DDBJ whole genome shotgun (WGS) entry which is preliminary data.</text>
</comment>
<reference evidence="1" key="1">
    <citation type="submission" date="2018-05" db="EMBL/GenBank/DDBJ databases">
        <title>Draft genome of Mucuna pruriens seed.</title>
        <authorList>
            <person name="Nnadi N.E."/>
            <person name="Vos R."/>
            <person name="Hasami M.H."/>
            <person name="Devisetty U.K."/>
            <person name="Aguiy J.C."/>
        </authorList>
    </citation>
    <scope>NUCLEOTIDE SEQUENCE [LARGE SCALE GENOMIC DNA]</scope>
    <source>
        <strain evidence="1">JCA_2017</strain>
    </source>
</reference>
<evidence type="ECO:0000313" key="2">
    <source>
        <dbReference type="Proteomes" id="UP000257109"/>
    </source>
</evidence>
<protein>
    <submittedName>
        <fullName evidence="1">Uncharacterized protein</fullName>
    </submittedName>
</protein>
<feature type="non-terminal residue" evidence="1">
    <location>
        <position position="1"/>
    </location>
</feature>
<dbReference type="EMBL" id="QJKJ01011065">
    <property type="protein sequence ID" value="RDX72108.1"/>
    <property type="molecule type" value="Genomic_DNA"/>
</dbReference>